<evidence type="ECO:0000256" key="1">
    <source>
        <dbReference type="SAM" id="MobiDB-lite"/>
    </source>
</evidence>
<proteinExistence type="predicted"/>
<feature type="compositionally biased region" description="Acidic residues" evidence="1">
    <location>
        <begin position="173"/>
        <end position="193"/>
    </location>
</feature>
<dbReference type="Proteomes" id="UP000243978">
    <property type="component" value="Unassembled WGS sequence"/>
</dbReference>
<evidence type="ECO:0000313" key="2">
    <source>
        <dbReference type="EMBL" id="PTX56854.1"/>
    </source>
</evidence>
<feature type="region of interest" description="Disordered" evidence="1">
    <location>
        <begin position="222"/>
        <end position="246"/>
    </location>
</feature>
<evidence type="ECO:0000313" key="3">
    <source>
        <dbReference type="Proteomes" id="UP000243978"/>
    </source>
</evidence>
<sequence>MDGSTYFGLAGLTWPLRARSFSPQVLSRGGSFSARGYCAFFAEENLLPSLALTNSKAFDYIFKVALGRFGYPEFIVGILQVLPWPDLAADASEEMGRLAYRSWSLKRNLDTIDETSHAFLLPAALRARLGDYDPPSIETELADIQAEIDDIAFDLYGFSDADRAAALGPSASTEEDNSNGAEDADESEDDDGAEAIDQTDGLLSWAAGVAFGRLDWRLATGEREAPPEPDPFDPLPAKSPGMLPHDAEPFHAHSGILVDDQGHPNDLARLIEEVLARVEAPVPADVRRWLQRDFFPLHLKQYSKSRRKAPIYWPISTSSGSYTLWLYYPSLTDQTLFTAVNDFIEPKLSQVGQDVAALRTKGSARSRDDEKSFEALQGLELELIELRDTLLAIAQTYRPNQDDGVQITASPLWQLFRHKPWQKVLKDTWTKLEKGDYDWAHLAMAYWPDRVRGKCETDKSLAIAHDLEHLYVEPEPKPTKARGRKKDG</sequence>
<feature type="region of interest" description="Disordered" evidence="1">
    <location>
        <begin position="167"/>
        <end position="193"/>
    </location>
</feature>
<gene>
    <name evidence="2" type="ORF">C8N43_1519</name>
</gene>
<dbReference type="AlphaFoldDB" id="A0A2T6BLB0"/>
<protein>
    <recommendedName>
        <fullName evidence="4">Type II restriction endonuclease subunit M</fullName>
    </recommendedName>
</protein>
<organism evidence="2 3">
    <name type="scientific">Litoreibacter ponti</name>
    <dbReference type="NCBI Taxonomy" id="1510457"/>
    <lineage>
        <taxon>Bacteria</taxon>
        <taxon>Pseudomonadati</taxon>
        <taxon>Pseudomonadota</taxon>
        <taxon>Alphaproteobacteria</taxon>
        <taxon>Rhodobacterales</taxon>
        <taxon>Roseobacteraceae</taxon>
        <taxon>Litoreibacter</taxon>
    </lineage>
</organism>
<name>A0A2T6BLB0_9RHOB</name>
<keyword evidence="3" id="KW-1185">Reference proteome</keyword>
<reference evidence="2 3" key="1">
    <citation type="submission" date="2018-04" db="EMBL/GenBank/DDBJ databases">
        <title>Genomic Encyclopedia of Archaeal and Bacterial Type Strains, Phase II (KMG-II): from individual species to whole genera.</title>
        <authorList>
            <person name="Goeker M."/>
        </authorList>
    </citation>
    <scope>NUCLEOTIDE SEQUENCE [LARGE SCALE GENOMIC DNA]</scope>
    <source>
        <strain evidence="2 3">DSM 100977</strain>
    </source>
</reference>
<comment type="caution">
    <text evidence="2">The sequence shown here is derived from an EMBL/GenBank/DDBJ whole genome shotgun (WGS) entry which is preliminary data.</text>
</comment>
<evidence type="ECO:0008006" key="4">
    <source>
        <dbReference type="Google" id="ProtNLM"/>
    </source>
</evidence>
<accession>A0A2T6BLB0</accession>
<dbReference type="EMBL" id="QBKS01000001">
    <property type="protein sequence ID" value="PTX56854.1"/>
    <property type="molecule type" value="Genomic_DNA"/>
</dbReference>